<dbReference type="EMBL" id="FNDZ01000003">
    <property type="protein sequence ID" value="SDI59082.1"/>
    <property type="molecule type" value="Genomic_DNA"/>
</dbReference>
<dbReference type="SUPFAM" id="SSF52283">
    <property type="entry name" value="Formate/glycerate dehydrogenase catalytic domain-like"/>
    <property type="match status" value="1"/>
</dbReference>
<dbReference type="GO" id="GO:0051287">
    <property type="term" value="F:NAD binding"/>
    <property type="evidence" value="ECO:0007669"/>
    <property type="project" value="InterPro"/>
</dbReference>
<name>A0A1G8LTN6_9CLOT</name>
<dbReference type="Pfam" id="PF02826">
    <property type="entry name" value="2-Hacid_dh_C"/>
    <property type="match status" value="1"/>
</dbReference>
<protein>
    <submittedName>
        <fullName evidence="7">Phosphoglycerate dehydrogenase</fullName>
    </submittedName>
</protein>
<evidence type="ECO:0000256" key="3">
    <source>
        <dbReference type="ARBA" id="ARBA00023027"/>
    </source>
</evidence>
<proteinExistence type="inferred from homology"/>
<evidence type="ECO:0000313" key="8">
    <source>
        <dbReference type="Proteomes" id="UP000183255"/>
    </source>
</evidence>
<dbReference type="Proteomes" id="UP000183255">
    <property type="component" value="Unassembled WGS sequence"/>
</dbReference>
<gene>
    <name evidence="7" type="ORF">SAMN05421804_103183</name>
</gene>
<dbReference type="RefSeq" id="WP_051651541.1">
    <property type="nucleotide sequence ID" value="NZ_FNDZ01000003.1"/>
</dbReference>
<sequence length="315" mass="35767">MIINCMPRSVLFQEEADLLRELSSEEIVDLEKMSDAENFYEKVEAVIPPFRYKAEDLMPMKNLKWVQSFSAGVNTHPLSYLKENKIVLTNTRGVHAPQMTDHIMGMILAFSRDFLPAIRHQKEKPWSHEYRLTELRGKELLIVGAGSIGQLLAKKAKAFDMTVVGLKRTPEKLSDFDQVLPLKQMLPAMETADYIVILAPLTKDTRGMVGEEAFQRMKKEAVLINLGRGPLVEEEALIKALREGKIRGAGLDVFHKEPLPEESPLWELENVLLTPHLGGFSDGTNRRAVELMAENIKRFRRGEKLQNEVDLSLGY</sequence>
<accession>A0A1G8LTN6</accession>
<organism evidence="7 8">
    <name type="scientific">Proteiniclasticum ruminis</name>
    <dbReference type="NCBI Taxonomy" id="398199"/>
    <lineage>
        <taxon>Bacteria</taxon>
        <taxon>Bacillati</taxon>
        <taxon>Bacillota</taxon>
        <taxon>Clostridia</taxon>
        <taxon>Eubacteriales</taxon>
        <taxon>Clostridiaceae</taxon>
        <taxon>Proteiniclasticum</taxon>
    </lineage>
</organism>
<dbReference type="PANTHER" id="PTHR43333:SF1">
    <property type="entry name" value="D-ISOMER SPECIFIC 2-HYDROXYACID DEHYDROGENASE NAD-BINDING DOMAIN-CONTAINING PROTEIN"/>
    <property type="match status" value="1"/>
</dbReference>
<evidence type="ECO:0000259" key="6">
    <source>
        <dbReference type="Pfam" id="PF02826"/>
    </source>
</evidence>
<dbReference type="AlphaFoldDB" id="A0A1G8LTN6"/>
<dbReference type="InterPro" id="IPR006140">
    <property type="entry name" value="D-isomer_DH_NAD-bd"/>
</dbReference>
<feature type="domain" description="D-isomer specific 2-hydroxyacid dehydrogenase NAD-binding" evidence="6">
    <location>
        <begin position="104"/>
        <end position="278"/>
    </location>
</feature>
<comment type="similarity">
    <text evidence="1 4">Belongs to the D-isomer specific 2-hydroxyacid dehydrogenase family.</text>
</comment>
<dbReference type="SUPFAM" id="SSF51735">
    <property type="entry name" value="NAD(P)-binding Rossmann-fold domains"/>
    <property type="match status" value="1"/>
</dbReference>
<evidence type="ECO:0000313" key="7">
    <source>
        <dbReference type="EMBL" id="SDI59082.1"/>
    </source>
</evidence>
<dbReference type="InterPro" id="IPR006139">
    <property type="entry name" value="D-isomer_2_OHA_DH_cat_dom"/>
</dbReference>
<keyword evidence="3" id="KW-0520">NAD</keyword>
<dbReference type="CDD" id="cd05300">
    <property type="entry name" value="2-Hacid_dh_1"/>
    <property type="match status" value="1"/>
</dbReference>
<dbReference type="PANTHER" id="PTHR43333">
    <property type="entry name" value="2-HACID_DH_C DOMAIN-CONTAINING PROTEIN"/>
    <property type="match status" value="1"/>
</dbReference>
<evidence type="ECO:0000256" key="4">
    <source>
        <dbReference type="RuleBase" id="RU003719"/>
    </source>
</evidence>
<reference evidence="7 8" key="1">
    <citation type="submission" date="2016-10" db="EMBL/GenBank/DDBJ databases">
        <authorList>
            <person name="de Groot N.N."/>
        </authorList>
    </citation>
    <scope>NUCLEOTIDE SEQUENCE [LARGE SCALE GENOMIC DNA]</scope>
    <source>
        <strain evidence="7 8">CGMCC 1.5058</strain>
    </source>
</reference>
<dbReference type="GO" id="GO:0016616">
    <property type="term" value="F:oxidoreductase activity, acting on the CH-OH group of donors, NAD or NADP as acceptor"/>
    <property type="evidence" value="ECO:0007669"/>
    <property type="project" value="InterPro"/>
</dbReference>
<evidence type="ECO:0000259" key="5">
    <source>
        <dbReference type="Pfam" id="PF00389"/>
    </source>
</evidence>
<dbReference type="Gene3D" id="3.40.50.720">
    <property type="entry name" value="NAD(P)-binding Rossmann-like Domain"/>
    <property type="match status" value="2"/>
</dbReference>
<evidence type="ECO:0000256" key="1">
    <source>
        <dbReference type="ARBA" id="ARBA00005854"/>
    </source>
</evidence>
<keyword evidence="2 4" id="KW-0560">Oxidoreductase</keyword>
<evidence type="ECO:0000256" key="2">
    <source>
        <dbReference type="ARBA" id="ARBA00023002"/>
    </source>
</evidence>
<feature type="domain" description="D-isomer specific 2-hydroxyacid dehydrogenase catalytic" evidence="5">
    <location>
        <begin position="37"/>
        <end position="309"/>
    </location>
</feature>
<dbReference type="Pfam" id="PF00389">
    <property type="entry name" value="2-Hacid_dh"/>
    <property type="match status" value="1"/>
</dbReference>
<dbReference type="InterPro" id="IPR036291">
    <property type="entry name" value="NAD(P)-bd_dom_sf"/>
</dbReference>